<comment type="caution">
    <text evidence="3">The sequence shown here is derived from an EMBL/GenBank/DDBJ whole genome shotgun (WGS) entry which is preliminary data.</text>
</comment>
<evidence type="ECO:0000313" key="3">
    <source>
        <dbReference type="EMBL" id="GLQ04837.1"/>
    </source>
</evidence>
<dbReference type="Pfam" id="PF01636">
    <property type="entry name" value="APH"/>
    <property type="match status" value="1"/>
</dbReference>
<feature type="domain" description="Aminoglycoside phosphotransferase" evidence="2">
    <location>
        <begin position="118"/>
        <end position="287"/>
    </location>
</feature>
<accession>A0ABQ5TYG7</accession>
<dbReference type="Proteomes" id="UP001161409">
    <property type="component" value="Unassembled WGS sequence"/>
</dbReference>
<gene>
    <name evidence="3" type="ORF">GCM10007924_00580</name>
</gene>
<dbReference type="InterPro" id="IPR011009">
    <property type="entry name" value="Kinase-like_dom_sf"/>
</dbReference>
<proteinExistence type="predicted"/>
<name>A0ABQ5TYG7_9PROT</name>
<organism evidence="3 4">
    <name type="scientific">Sneathiella chinensis</name>
    <dbReference type="NCBI Taxonomy" id="349750"/>
    <lineage>
        <taxon>Bacteria</taxon>
        <taxon>Pseudomonadati</taxon>
        <taxon>Pseudomonadota</taxon>
        <taxon>Alphaproteobacteria</taxon>
        <taxon>Sneathiellales</taxon>
        <taxon>Sneathiellaceae</taxon>
        <taxon>Sneathiella</taxon>
    </lineage>
</organism>
<reference evidence="3" key="2">
    <citation type="submission" date="2023-01" db="EMBL/GenBank/DDBJ databases">
        <title>Draft genome sequence of Sneathiella chinensis strain NBRC 103408.</title>
        <authorList>
            <person name="Sun Q."/>
            <person name="Mori K."/>
        </authorList>
    </citation>
    <scope>NUCLEOTIDE SEQUENCE</scope>
    <source>
        <strain evidence="3">NBRC 103408</strain>
    </source>
</reference>
<protein>
    <recommendedName>
        <fullName evidence="2">Aminoglycoside phosphotransferase domain-containing protein</fullName>
    </recommendedName>
</protein>
<sequence>MSSDTPHTAVRPITDALARHEQGQGETPALPRNFTIRKTWLASEAYFPRLLLQLIGIRRTDIPGLQRKHMLGLLLARLFKSGQYGAIASRADALQIKTDGTRLRAFFTESGPDAAGECLKIVRKDSSLAERTRSELAFRKRLSALGTITVPEIHAIREDDDFLYVTEQMIQGHRFSNRYDAPLFISQGIEELCKTYQAIGTRMEPLSAHYSPDLPDRMKAVLGETRLPEGFMDRVTLAFERNPTILIGTCHKDLLPSNLCVADGRLYFLDWELVSDGPVLDDLLKLPLKNRRSHAAVSAVFKALRTHFPEAEKSLPLHFAASIAERIVKNPKKSEERLNYWRFHKNGH</sequence>
<reference evidence="3" key="1">
    <citation type="journal article" date="2014" name="Int. J. Syst. Evol. Microbiol.">
        <title>Complete genome of a new Firmicutes species belonging to the dominant human colonic microbiota ('Ruminococcus bicirculans') reveals two chromosomes and a selective capacity to utilize plant glucans.</title>
        <authorList>
            <consortium name="NISC Comparative Sequencing Program"/>
            <person name="Wegmann U."/>
            <person name="Louis P."/>
            <person name="Goesmann A."/>
            <person name="Henrissat B."/>
            <person name="Duncan S.H."/>
            <person name="Flint H.J."/>
        </authorList>
    </citation>
    <scope>NUCLEOTIDE SEQUENCE</scope>
    <source>
        <strain evidence="3">NBRC 103408</strain>
    </source>
</reference>
<evidence type="ECO:0000313" key="4">
    <source>
        <dbReference type="Proteomes" id="UP001161409"/>
    </source>
</evidence>
<dbReference type="Gene3D" id="3.90.1200.10">
    <property type="match status" value="1"/>
</dbReference>
<evidence type="ECO:0000256" key="1">
    <source>
        <dbReference type="SAM" id="MobiDB-lite"/>
    </source>
</evidence>
<dbReference type="SUPFAM" id="SSF56112">
    <property type="entry name" value="Protein kinase-like (PK-like)"/>
    <property type="match status" value="1"/>
</dbReference>
<dbReference type="InterPro" id="IPR002575">
    <property type="entry name" value="Aminoglycoside_PTrfase"/>
</dbReference>
<feature type="region of interest" description="Disordered" evidence="1">
    <location>
        <begin position="1"/>
        <end position="29"/>
    </location>
</feature>
<evidence type="ECO:0000259" key="2">
    <source>
        <dbReference type="Pfam" id="PF01636"/>
    </source>
</evidence>
<keyword evidence="4" id="KW-1185">Reference proteome</keyword>
<dbReference type="RefSeq" id="WP_169558881.1">
    <property type="nucleotide sequence ID" value="NZ_BSNF01000001.1"/>
</dbReference>
<dbReference type="EMBL" id="BSNF01000001">
    <property type="protein sequence ID" value="GLQ04837.1"/>
    <property type="molecule type" value="Genomic_DNA"/>
</dbReference>